<dbReference type="AlphaFoldDB" id="A0A6I2R475"/>
<evidence type="ECO:0000313" key="1">
    <source>
        <dbReference type="EMBL" id="MSB21468.1"/>
    </source>
</evidence>
<accession>A0A6I2R475</accession>
<dbReference type="EMBL" id="WKPO01000072">
    <property type="protein sequence ID" value="MSB51299.1"/>
    <property type="molecule type" value="Genomic_DNA"/>
</dbReference>
<evidence type="ECO:0000313" key="4">
    <source>
        <dbReference type="Proteomes" id="UP000434475"/>
    </source>
</evidence>
<evidence type="ECO:0000313" key="3">
    <source>
        <dbReference type="Proteomes" id="UP000429811"/>
    </source>
</evidence>
<protein>
    <recommendedName>
        <fullName evidence="5">Transcription initiation factor TFIIIB</fullName>
    </recommendedName>
</protein>
<sequence length="68" mass="7806">MGNTQFPVQRCQYCESEDIGLGWQHGEALITFKKHGLLGNRLQYLICRSCGAVLYQRVAEPHRFLPVK</sequence>
<proteinExistence type="predicted"/>
<dbReference type="EMBL" id="WKPR01000022">
    <property type="protein sequence ID" value="MSB21468.1"/>
    <property type="molecule type" value="Genomic_DNA"/>
</dbReference>
<dbReference type="Proteomes" id="UP000434475">
    <property type="component" value="Unassembled WGS sequence"/>
</dbReference>
<evidence type="ECO:0000313" key="2">
    <source>
        <dbReference type="EMBL" id="MSB51299.1"/>
    </source>
</evidence>
<reference evidence="3 4" key="1">
    <citation type="journal article" date="2019" name="Nat. Med.">
        <title>A library of human gut bacterial isolates paired with longitudinal multiomics data enables mechanistic microbiome research.</title>
        <authorList>
            <person name="Poyet M."/>
            <person name="Groussin M."/>
            <person name="Gibbons S.M."/>
            <person name="Avila-Pacheco J."/>
            <person name="Jiang X."/>
            <person name="Kearney S.M."/>
            <person name="Perrotta A.R."/>
            <person name="Berdy B."/>
            <person name="Zhao S."/>
            <person name="Lieberman T.D."/>
            <person name="Swanson P.K."/>
            <person name="Smith M."/>
            <person name="Roesemann S."/>
            <person name="Alexander J.E."/>
            <person name="Rich S.A."/>
            <person name="Livny J."/>
            <person name="Vlamakis H."/>
            <person name="Clish C."/>
            <person name="Bullock K."/>
            <person name="Deik A."/>
            <person name="Scott J."/>
            <person name="Pierce K.A."/>
            <person name="Xavier R.J."/>
            <person name="Alm E.J."/>
        </authorList>
    </citation>
    <scope>NUCLEOTIDE SEQUENCE [LARGE SCALE GENOMIC DNA]</scope>
    <source>
        <strain evidence="1 4">BIOML-A2</strain>
        <strain evidence="2 3">BIOML-A5</strain>
    </source>
</reference>
<dbReference type="Proteomes" id="UP000429811">
    <property type="component" value="Unassembled WGS sequence"/>
</dbReference>
<evidence type="ECO:0008006" key="5">
    <source>
        <dbReference type="Google" id="ProtNLM"/>
    </source>
</evidence>
<dbReference type="RefSeq" id="WP_154251069.1">
    <property type="nucleotide sequence ID" value="NZ_JADMVA010000052.1"/>
</dbReference>
<name>A0A6I2R475_FLAPL</name>
<comment type="caution">
    <text evidence="1">The sequence shown here is derived from an EMBL/GenBank/DDBJ whole genome shotgun (WGS) entry which is preliminary data.</text>
</comment>
<gene>
    <name evidence="2" type="ORF">GKE90_21900</name>
    <name evidence="1" type="ORF">GKE97_18400</name>
</gene>
<organism evidence="1 4">
    <name type="scientific">Flavonifractor plautii</name>
    <name type="common">Fusobacterium plautii</name>
    <dbReference type="NCBI Taxonomy" id="292800"/>
    <lineage>
        <taxon>Bacteria</taxon>
        <taxon>Bacillati</taxon>
        <taxon>Bacillota</taxon>
        <taxon>Clostridia</taxon>
        <taxon>Eubacteriales</taxon>
        <taxon>Oscillospiraceae</taxon>
        <taxon>Flavonifractor</taxon>
    </lineage>
</organism>